<dbReference type="RefSeq" id="WP_183642749.1">
    <property type="nucleotide sequence ID" value="NZ_BAAAXX010000016.1"/>
</dbReference>
<proteinExistence type="predicted"/>
<dbReference type="Proteomes" id="UP000579945">
    <property type="component" value="Unassembled WGS sequence"/>
</dbReference>
<comment type="caution">
    <text evidence="1">The sequence shown here is derived from an EMBL/GenBank/DDBJ whole genome shotgun (WGS) entry which is preliminary data.</text>
</comment>
<organism evidence="1 2">
    <name type="scientific">Nonomuraea dietziae</name>
    <dbReference type="NCBI Taxonomy" id="65515"/>
    <lineage>
        <taxon>Bacteria</taxon>
        <taxon>Bacillati</taxon>
        <taxon>Actinomycetota</taxon>
        <taxon>Actinomycetes</taxon>
        <taxon>Streptosporangiales</taxon>
        <taxon>Streptosporangiaceae</taxon>
        <taxon>Nonomuraea</taxon>
    </lineage>
</organism>
<dbReference type="GeneID" id="95387091"/>
<evidence type="ECO:0000313" key="1">
    <source>
        <dbReference type="EMBL" id="MBB3724598.1"/>
    </source>
</evidence>
<accession>A0A7W5Y8J1</accession>
<protein>
    <submittedName>
        <fullName evidence="1">Uncharacterized protein</fullName>
    </submittedName>
</protein>
<sequence length="133" mass="14810">MRRTSAAMVRWSPSTTSSAVSVGVHDADGLSAWTAGMEADPTSVVVLLLEHNAARRRQRLRRTSDRLLRGNVRLCRDQSTTRSSLTPHTGPTAFLFTMDDVLVLILGVQEDVTWTTRTAPRTREHRAGLLGWR</sequence>
<evidence type="ECO:0000313" key="2">
    <source>
        <dbReference type="Proteomes" id="UP000579945"/>
    </source>
</evidence>
<dbReference type="EMBL" id="JACIBV010000001">
    <property type="protein sequence ID" value="MBB3724598.1"/>
    <property type="molecule type" value="Genomic_DNA"/>
</dbReference>
<name>A0A7W5Y8J1_9ACTN</name>
<keyword evidence="2" id="KW-1185">Reference proteome</keyword>
<dbReference type="AlphaFoldDB" id="A0A7W5Y8J1"/>
<gene>
    <name evidence="1" type="ORF">FHR33_000458</name>
</gene>
<reference evidence="1 2" key="1">
    <citation type="submission" date="2020-08" db="EMBL/GenBank/DDBJ databases">
        <title>Sequencing the genomes of 1000 actinobacteria strains.</title>
        <authorList>
            <person name="Klenk H.-P."/>
        </authorList>
    </citation>
    <scope>NUCLEOTIDE SEQUENCE [LARGE SCALE GENOMIC DNA]</scope>
    <source>
        <strain evidence="1 2">DSM 44320</strain>
    </source>
</reference>